<keyword evidence="3 8" id="KW-0808">Transferase</keyword>
<dbReference type="PANTHER" id="PTHR11085:SF6">
    <property type="entry name" value="NAD-DEPENDENT PROTEIN DEACETYLASE SIRTUIN-2"/>
    <property type="match status" value="1"/>
</dbReference>
<comment type="similarity">
    <text evidence="2 8">Belongs to the sirtuin family. Class I subfamily.</text>
</comment>
<evidence type="ECO:0000256" key="5">
    <source>
        <dbReference type="ARBA" id="ARBA00022833"/>
    </source>
</evidence>
<dbReference type="CDD" id="cd01408">
    <property type="entry name" value="SIRT1"/>
    <property type="match status" value="1"/>
</dbReference>
<dbReference type="GO" id="GO:0008270">
    <property type="term" value="F:zinc ion binding"/>
    <property type="evidence" value="ECO:0007669"/>
    <property type="project" value="UniProtKB-UniRule"/>
</dbReference>
<keyword evidence="16" id="KW-1185">Reference proteome</keyword>
<evidence type="ECO:0000256" key="13">
    <source>
        <dbReference type="SAM" id="MobiDB-lite"/>
    </source>
</evidence>
<gene>
    <name evidence="15" type="ORF">PHLGIDRAFT_29303</name>
</gene>
<dbReference type="GO" id="GO:0005739">
    <property type="term" value="C:mitochondrion"/>
    <property type="evidence" value="ECO:0007669"/>
    <property type="project" value="UniProtKB-SubCell"/>
</dbReference>
<evidence type="ECO:0000256" key="2">
    <source>
        <dbReference type="ARBA" id="ARBA00006924"/>
    </source>
</evidence>
<proteinExistence type="inferred from homology"/>
<dbReference type="Proteomes" id="UP000053257">
    <property type="component" value="Unassembled WGS sequence"/>
</dbReference>
<dbReference type="InterPro" id="IPR050134">
    <property type="entry name" value="NAD-dep_sirtuin_deacylases"/>
</dbReference>
<feature type="domain" description="Deacetylase sirtuin-type" evidence="14">
    <location>
        <begin position="17"/>
        <end position="277"/>
    </location>
</feature>
<evidence type="ECO:0000259" key="14">
    <source>
        <dbReference type="PROSITE" id="PS50305"/>
    </source>
</evidence>
<dbReference type="InterPro" id="IPR026590">
    <property type="entry name" value="Ssirtuin_cat_dom"/>
</dbReference>
<feature type="binding site" evidence="10">
    <location>
        <begin position="127"/>
        <end position="130"/>
    </location>
    <ligand>
        <name>NAD(+)</name>
        <dbReference type="ChEBI" id="CHEBI:57540"/>
    </ligand>
</feature>
<dbReference type="InterPro" id="IPR017328">
    <property type="entry name" value="Sirtuin_class_I"/>
</dbReference>
<evidence type="ECO:0000256" key="12">
    <source>
        <dbReference type="PROSITE-ProRule" id="PRU00236"/>
    </source>
</evidence>
<dbReference type="GO" id="GO:0005634">
    <property type="term" value="C:nucleus"/>
    <property type="evidence" value="ECO:0007669"/>
    <property type="project" value="TreeGrafter"/>
</dbReference>
<evidence type="ECO:0000256" key="11">
    <source>
        <dbReference type="PIRSR" id="PIRSR037938-3"/>
    </source>
</evidence>
<feature type="binding site" evidence="10">
    <location>
        <begin position="55"/>
        <end position="57"/>
    </location>
    <ligand>
        <name>NAD(+)</name>
        <dbReference type="ChEBI" id="CHEBI:57540"/>
    </ligand>
</feature>
<dbReference type="PROSITE" id="PS50305">
    <property type="entry name" value="SIRTUIN"/>
    <property type="match status" value="1"/>
</dbReference>
<evidence type="ECO:0000313" key="16">
    <source>
        <dbReference type="Proteomes" id="UP000053257"/>
    </source>
</evidence>
<dbReference type="PANTHER" id="PTHR11085">
    <property type="entry name" value="NAD-DEPENDENT PROTEIN DEACYLASE SIRTUIN-5, MITOCHONDRIAL-RELATED"/>
    <property type="match status" value="1"/>
</dbReference>
<keyword evidence="6 8" id="KW-0520">NAD</keyword>
<evidence type="ECO:0000256" key="1">
    <source>
        <dbReference type="ARBA" id="ARBA00004173"/>
    </source>
</evidence>
<keyword evidence="7" id="KW-0496">Mitochondrion</keyword>
<dbReference type="GO" id="GO:0070403">
    <property type="term" value="F:NAD+ binding"/>
    <property type="evidence" value="ECO:0007669"/>
    <property type="project" value="UniProtKB-UniRule"/>
</dbReference>
<evidence type="ECO:0000256" key="7">
    <source>
        <dbReference type="ARBA" id="ARBA00023128"/>
    </source>
</evidence>
<reference evidence="15 16" key="1">
    <citation type="journal article" date="2014" name="PLoS Genet.">
        <title>Analysis of the Phlebiopsis gigantea genome, transcriptome and secretome provides insight into its pioneer colonization strategies of wood.</title>
        <authorList>
            <person name="Hori C."/>
            <person name="Ishida T."/>
            <person name="Igarashi K."/>
            <person name="Samejima M."/>
            <person name="Suzuki H."/>
            <person name="Master E."/>
            <person name="Ferreira P."/>
            <person name="Ruiz-Duenas F.J."/>
            <person name="Held B."/>
            <person name="Canessa P."/>
            <person name="Larrondo L.F."/>
            <person name="Schmoll M."/>
            <person name="Druzhinina I.S."/>
            <person name="Kubicek C.P."/>
            <person name="Gaskell J.A."/>
            <person name="Kersten P."/>
            <person name="St John F."/>
            <person name="Glasner J."/>
            <person name="Sabat G."/>
            <person name="Splinter BonDurant S."/>
            <person name="Syed K."/>
            <person name="Yadav J."/>
            <person name="Mgbeahuruike A.C."/>
            <person name="Kovalchuk A."/>
            <person name="Asiegbu F.O."/>
            <person name="Lackner G."/>
            <person name="Hoffmeister D."/>
            <person name="Rencoret J."/>
            <person name="Gutierrez A."/>
            <person name="Sun H."/>
            <person name="Lindquist E."/>
            <person name="Barry K."/>
            <person name="Riley R."/>
            <person name="Grigoriev I.V."/>
            <person name="Henrissat B."/>
            <person name="Kues U."/>
            <person name="Berka R.M."/>
            <person name="Martinez A.T."/>
            <person name="Covert S.F."/>
            <person name="Blanchette R.A."/>
            <person name="Cullen D."/>
        </authorList>
    </citation>
    <scope>NUCLEOTIDE SEQUENCE [LARGE SCALE GENOMIC DNA]</scope>
    <source>
        <strain evidence="15 16">11061_1 CR5-6</strain>
    </source>
</reference>
<comment type="subcellular location">
    <subcellularLocation>
        <location evidence="1">Mitochondrion</location>
    </subcellularLocation>
</comment>
<dbReference type="Gene3D" id="3.30.1600.10">
    <property type="entry name" value="SIR2/SIRT2 'Small Domain"/>
    <property type="match status" value="1"/>
</dbReference>
<name>A0A0C3SA70_PHLG1</name>
<sequence>MGNEASSRPIDFEVPPEVLEGRDIRSLAKYIKSDECKNIFVMLGAGVSTSAGIPDFRSPETGLYANLQRLNLPYPEAVFEINFFRENPVPFYTLARELFPGKYRPTPTHSFVKVLHNRKLLRMCFTQNIDTLERLAGVPDSAIVEAHGSFANQHCIECGSSYDGGKLKDEILQGEIAYCYECGGLVKPDIVFFGESLPPRFHNTIGLLRTADLLIVMGTSLTVHPFASLTQLVPEGCPRVLVNMDQAGDIGTRADDVLLLGKTDEVARELCEALGEDWVEELDAMWKETEKYAGKPAETDEQAAEAKKDTRATERDELAQAKMLHDEVDKLTQEVERALQIGHVEPRAISR</sequence>
<dbReference type="SUPFAM" id="SSF52467">
    <property type="entry name" value="DHS-like NAD/FAD-binding domain"/>
    <property type="match status" value="1"/>
</dbReference>
<dbReference type="Gene3D" id="3.40.50.1220">
    <property type="entry name" value="TPP-binding domain"/>
    <property type="match status" value="1"/>
</dbReference>
<organism evidence="15 16">
    <name type="scientific">Phlebiopsis gigantea (strain 11061_1 CR5-6)</name>
    <name type="common">White-rot fungus</name>
    <name type="synonym">Peniophora gigantea</name>
    <dbReference type="NCBI Taxonomy" id="745531"/>
    <lineage>
        <taxon>Eukaryota</taxon>
        <taxon>Fungi</taxon>
        <taxon>Dikarya</taxon>
        <taxon>Basidiomycota</taxon>
        <taxon>Agaricomycotina</taxon>
        <taxon>Agaricomycetes</taxon>
        <taxon>Polyporales</taxon>
        <taxon>Phanerochaetaceae</taxon>
        <taxon>Phlebiopsis</taxon>
    </lineage>
</organism>
<feature type="binding site" evidence="11 12">
    <location>
        <position position="179"/>
    </location>
    <ligand>
        <name>Zn(2+)</name>
        <dbReference type="ChEBI" id="CHEBI:29105"/>
    </ligand>
</feature>
<dbReference type="GO" id="GO:0017136">
    <property type="term" value="F:histone deacetylase activity, NAD-dependent"/>
    <property type="evidence" value="ECO:0007669"/>
    <property type="project" value="InterPro"/>
</dbReference>
<dbReference type="InterPro" id="IPR003000">
    <property type="entry name" value="Sirtuin"/>
</dbReference>
<keyword evidence="5 8" id="KW-0862">Zinc</keyword>
<dbReference type="EC" id="2.3.1.286" evidence="8"/>
<feature type="binding site" evidence="10">
    <location>
        <begin position="219"/>
        <end position="220"/>
    </location>
    <ligand>
        <name>NAD(+)</name>
        <dbReference type="ChEBI" id="CHEBI:57540"/>
    </ligand>
</feature>
<evidence type="ECO:0000256" key="10">
    <source>
        <dbReference type="PIRSR" id="PIRSR037938-2"/>
    </source>
</evidence>
<accession>A0A0C3SA70</accession>
<feature type="binding site" evidence="11 12">
    <location>
        <position position="158"/>
    </location>
    <ligand>
        <name>Zn(2+)</name>
        <dbReference type="ChEBI" id="CHEBI:29105"/>
    </ligand>
</feature>
<dbReference type="HOGENOM" id="CLU_023643_0_0_1"/>
<dbReference type="OrthoDB" id="420264at2759"/>
<feature type="active site" description="Proton acceptor" evidence="9 12">
    <location>
        <position position="147"/>
    </location>
</feature>
<dbReference type="Pfam" id="PF02146">
    <property type="entry name" value="SIR2"/>
    <property type="match status" value="1"/>
</dbReference>
<feature type="binding site" evidence="10">
    <location>
        <begin position="45"/>
        <end position="49"/>
    </location>
    <ligand>
        <name>NAD(+)</name>
        <dbReference type="ChEBI" id="CHEBI:57540"/>
    </ligand>
</feature>
<feature type="binding site" evidence="10">
    <location>
        <begin position="243"/>
        <end position="245"/>
    </location>
    <ligand>
        <name>NAD(+)</name>
        <dbReference type="ChEBI" id="CHEBI:57540"/>
    </ligand>
</feature>
<evidence type="ECO:0000313" key="15">
    <source>
        <dbReference type="EMBL" id="KIP08947.1"/>
    </source>
</evidence>
<feature type="compositionally biased region" description="Basic and acidic residues" evidence="13">
    <location>
        <begin position="304"/>
        <end position="315"/>
    </location>
</feature>
<evidence type="ECO:0000256" key="9">
    <source>
        <dbReference type="PIRSR" id="PIRSR037938-1"/>
    </source>
</evidence>
<protein>
    <recommendedName>
        <fullName evidence="8">NAD-dependent protein deacetylase</fullName>
        <ecNumber evidence="8">2.3.1.286</ecNumber>
    </recommendedName>
</protein>
<dbReference type="AlphaFoldDB" id="A0A0C3SA70"/>
<comment type="catalytic activity">
    <reaction evidence="8">
        <text>N(6)-acetyl-L-lysyl-[protein] + NAD(+) + H2O = 2''-O-acetyl-ADP-D-ribose + nicotinamide + L-lysyl-[protein]</text>
        <dbReference type="Rhea" id="RHEA:43636"/>
        <dbReference type="Rhea" id="RHEA-COMP:9752"/>
        <dbReference type="Rhea" id="RHEA-COMP:10731"/>
        <dbReference type="ChEBI" id="CHEBI:15377"/>
        <dbReference type="ChEBI" id="CHEBI:17154"/>
        <dbReference type="ChEBI" id="CHEBI:29969"/>
        <dbReference type="ChEBI" id="CHEBI:57540"/>
        <dbReference type="ChEBI" id="CHEBI:61930"/>
        <dbReference type="ChEBI" id="CHEBI:83767"/>
        <dbReference type="EC" id="2.3.1.286"/>
    </reaction>
</comment>
<dbReference type="EMBL" id="KN840472">
    <property type="protein sequence ID" value="KIP08947.1"/>
    <property type="molecule type" value="Genomic_DNA"/>
</dbReference>
<feature type="binding site" evidence="11 12">
    <location>
        <position position="182"/>
    </location>
    <ligand>
        <name>Zn(2+)</name>
        <dbReference type="ChEBI" id="CHEBI:29105"/>
    </ligand>
</feature>
<keyword evidence="4 8" id="KW-0479">Metal-binding</keyword>
<dbReference type="InterPro" id="IPR029035">
    <property type="entry name" value="DHS-like_NAD/FAD-binding_dom"/>
</dbReference>
<feature type="binding site" evidence="11 12">
    <location>
        <position position="155"/>
    </location>
    <ligand>
        <name>Zn(2+)</name>
        <dbReference type="ChEBI" id="CHEBI:29105"/>
    </ligand>
</feature>
<evidence type="ECO:0000256" key="3">
    <source>
        <dbReference type="ARBA" id="ARBA00022679"/>
    </source>
</evidence>
<dbReference type="STRING" id="745531.A0A0C3SA70"/>
<dbReference type="InterPro" id="IPR026591">
    <property type="entry name" value="Sirtuin_cat_small_dom_sf"/>
</dbReference>
<evidence type="ECO:0000256" key="8">
    <source>
        <dbReference type="PIRNR" id="PIRNR037938"/>
    </source>
</evidence>
<evidence type="ECO:0000256" key="6">
    <source>
        <dbReference type="ARBA" id="ARBA00023027"/>
    </source>
</evidence>
<evidence type="ECO:0000256" key="4">
    <source>
        <dbReference type="ARBA" id="ARBA00022723"/>
    </source>
</evidence>
<feature type="region of interest" description="Disordered" evidence="13">
    <location>
        <begin position="292"/>
        <end position="315"/>
    </location>
</feature>
<dbReference type="PIRSF" id="PIRSF037938">
    <property type="entry name" value="SIR2_euk"/>
    <property type="match status" value="1"/>
</dbReference>
<comment type="cofactor">
    <cofactor evidence="11">
        <name>Zn(2+)</name>
        <dbReference type="ChEBI" id="CHEBI:29105"/>
    </cofactor>
    <text evidence="11">Binds 1 zinc ion per subunit.</text>
</comment>